<dbReference type="InterPro" id="IPR025323">
    <property type="entry name" value="DUF4229"/>
</dbReference>
<sequence length="86" mass="9642">MKEFVVYTALRIALFLGSLALVFGLWWAVAGEVPVLWAVVIAFVMSGLGSLWLLNGPREAFAQRVQERADRAAKRFEDMKAKEDVD</sequence>
<accession>A0A6I3J3P9</accession>
<keyword evidence="1" id="KW-0472">Membrane</keyword>
<name>A0A6I3J3P9_9ACTN</name>
<evidence type="ECO:0000313" key="3">
    <source>
        <dbReference type="Proteomes" id="UP000433406"/>
    </source>
</evidence>
<dbReference type="RefSeq" id="WP_171896010.1">
    <property type="nucleotide sequence ID" value="NZ_CP053660.1"/>
</dbReference>
<gene>
    <name evidence="2" type="ORF">GGQ22_01010</name>
</gene>
<proteinExistence type="predicted"/>
<evidence type="ECO:0000256" key="1">
    <source>
        <dbReference type="SAM" id="Phobius"/>
    </source>
</evidence>
<dbReference type="EMBL" id="WLCI01000002">
    <property type="protein sequence ID" value="MTB93652.1"/>
    <property type="molecule type" value="Genomic_DNA"/>
</dbReference>
<reference evidence="2 3" key="1">
    <citation type="submission" date="2019-10" db="EMBL/GenBank/DDBJ databases">
        <title>Nocardioides novel species isolated from the excrement of Marmot.</title>
        <authorList>
            <person name="Zhang G."/>
        </authorList>
    </citation>
    <scope>NUCLEOTIDE SEQUENCE [LARGE SCALE GENOMIC DNA]</scope>
    <source>
        <strain evidence="3">zg-579</strain>
    </source>
</reference>
<comment type="caution">
    <text evidence="2">The sequence shown here is derived from an EMBL/GenBank/DDBJ whole genome shotgun (WGS) entry which is preliminary data.</text>
</comment>
<feature type="transmembrane region" description="Helical" evidence="1">
    <location>
        <begin position="35"/>
        <end position="54"/>
    </location>
</feature>
<keyword evidence="3" id="KW-1185">Reference proteome</keyword>
<dbReference type="Proteomes" id="UP000433406">
    <property type="component" value="Unassembled WGS sequence"/>
</dbReference>
<dbReference type="AlphaFoldDB" id="A0A6I3J3P9"/>
<keyword evidence="1" id="KW-0812">Transmembrane</keyword>
<feature type="transmembrane region" description="Helical" evidence="1">
    <location>
        <begin position="12"/>
        <end position="29"/>
    </location>
</feature>
<organism evidence="2 3">
    <name type="scientific">Nocardioides marmotae</name>
    <dbReference type="NCBI Taxonomy" id="2663857"/>
    <lineage>
        <taxon>Bacteria</taxon>
        <taxon>Bacillati</taxon>
        <taxon>Actinomycetota</taxon>
        <taxon>Actinomycetes</taxon>
        <taxon>Propionibacteriales</taxon>
        <taxon>Nocardioidaceae</taxon>
        <taxon>Nocardioides</taxon>
    </lineage>
</organism>
<protein>
    <submittedName>
        <fullName evidence="2">DUF4229 domain-containing protein</fullName>
    </submittedName>
</protein>
<dbReference type="Pfam" id="PF14012">
    <property type="entry name" value="DUF4229"/>
    <property type="match status" value="1"/>
</dbReference>
<keyword evidence="1" id="KW-1133">Transmembrane helix</keyword>
<evidence type="ECO:0000313" key="2">
    <source>
        <dbReference type="EMBL" id="MTB93652.1"/>
    </source>
</evidence>